<feature type="compositionally biased region" description="Basic and acidic residues" evidence="8">
    <location>
        <begin position="98"/>
        <end position="127"/>
    </location>
</feature>
<dbReference type="InterPro" id="IPR051134">
    <property type="entry name" value="PPP_phosphatase"/>
</dbReference>
<feature type="region of interest" description="Disordered" evidence="8">
    <location>
        <begin position="353"/>
        <end position="441"/>
    </location>
</feature>
<dbReference type="InterPro" id="IPR013235">
    <property type="entry name" value="PPP_dom"/>
</dbReference>
<evidence type="ECO:0000256" key="4">
    <source>
        <dbReference type="ARBA" id="ARBA00022801"/>
    </source>
</evidence>
<organism evidence="10 11">
    <name type="scientific">Cymbomonas tetramitiformis</name>
    <dbReference type="NCBI Taxonomy" id="36881"/>
    <lineage>
        <taxon>Eukaryota</taxon>
        <taxon>Viridiplantae</taxon>
        <taxon>Chlorophyta</taxon>
        <taxon>Pyramimonadophyceae</taxon>
        <taxon>Pyramimonadales</taxon>
        <taxon>Pyramimonadaceae</taxon>
        <taxon>Cymbomonas</taxon>
    </lineage>
</organism>
<evidence type="ECO:0000256" key="6">
    <source>
        <dbReference type="RuleBase" id="RU004273"/>
    </source>
</evidence>
<evidence type="ECO:0000313" key="10">
    <source>
        <dbReference type="EMBL" id="KAK3232705.1"/>
    </source>
</evidence>
<dbReference type="InterPro" id="IPR004843">
    <property type="entry name" value="Calcineurin-like_PHP"/>
</dbReference>
<comment type="caution">
    <text evidence="10">The sequence shown here is derived from an EMBL/GenBank/DDBJ whole genome shotgun (WGS) entry which is preliminary data.</text>
</comment>
<dbReference type="EC" id="3.1.3.16" evidence="6"/>
<evidence type="ECO:0000256" key="5">
    <source>
        <dbReference type="ARBA" id="ARBA00023211"/>
    </source>
</evidence>
<dbReference type="Pfam" id="PF00149">
    <property type="entry name" value="Metallophos"/>
    <property type="match status" value="1"/>
</dbReference>
<comment type="cofactor">
    <cofactor evidence="1">
        <name>Mn(2+)</name>
        <dbReference type="ChEBI" id="CHEBI:29035"/>
    </cofactor>
</comment>
<feature type="domain" description="Serine/threonine specific protein phosphatases" evidence="9">
    <location>
        <begin position="604"/>
        <end position="609"/>
    </location>
</feature>
<evidence type="ECO:0000259" key="9">
    <source>
        <dbReference type="PROSITE" id="PS00125"/>
    </source>
</evidence>
<accession>A0AAE0EN87</accession>
<feature type="compositionally biased region" description="Polar residues" evidence="8">
    <location>
        <begin position="75"/>
        <end position="84"/>
    </location>
</feature>
<evidence type="ECO:0000256" key="7">
    <source>
        <dbReference type="SAM" id="Coils"/>
    </source>
</evidence>
<dbReference type="GO" id="GO:0004722">
    <property type="term" value="F:protein serine/threonine phosphatase activity"/>
    <property type="evidence" value="ECO:0007669"/>
    <property type="project" value="UniProtKB-EC"/>
</dbReference>
<dbReference type="PANTHER" id="PTHR45668">
    <property type="entry name" value="SERINE/THREONINE-PROTEIN PHOSPHATASE 5-RELATED"/>
    <property type="match status" value="1"/>
</dbReference>
<comment type="catalytic activity">
    <reaction evidence="6">
        <text>O-phospho-L-threonyl-[protein] + H2O = L-threonyl-[protein] + phosphate</text>
        <dbReference type="Rhea" id="RHEA:47004"/>
        <dbReference type="Rhea" id="RHEA-COMP:11060"/>
        <dbReference type="Rhea" id="RHEA-COMP:11605"/>
        <dbReference type="ChEBI" id="CHEBI:15377"/>
        <dbReference type="ChEBI" id="CHEBI:30013"/>
        <dbReference type="ChEBI" id="CHEBI:43474"/>
        <dbReference type="ChEBI" id="CHEBI:61977"/>
        <dbReference type="EC" id="3.1.3.16"/>
    </reaction>
</comment>
<evidence type="ECO:0000313" key="11">
    <source>
        <dbReference type="Proteomes" id="UP001190700"/>
    </source>
</evidence>
<dbReference type="SMART" id="SM00156">
    <property type="entry name" value="PP2Ac"/>
    <property type="match status" value="1"/>
</dbReference>
<evidence type="ECO:0000256" key="3">
    <source>
        <dbReference type="ARBA" id="ARBA00022737"/>
    </source>
</evidence>
<keyword evidence="4 6" id="KW-0378">Hydrolase</keyword>
<reference evidence="10 11" key="1">
    <citation type="journal article" date="2015" name="Genome Biol. Evol.">
        <title>Comparative Genomics of a Bacterivorous Green Alga Reveals Evolutionary Causalities and Consequences of Phago-Mixotrophic Mode of Nutrition.</title>
        <authorList>
            <person name="Burns J.A."/>
            <person name="Paasch A."/>
            <person name="Narechania A."/>
            <person name="Kim E."/>
        </authorList>
    </citation>
    <scope>NUCLEOTIDE SEQUENCE [LARGE SCALE GENOMIC DNA]</scope>
    <source>
        <strain evidence="10 11">PLY_AMNH</strain>
    </source>
</reference>
<feature type="compositionally biased region" description="Basic and acidic residues" evidence="8">
    <location>
        <begin position="361"/>
        <end position="388"/>
    </location>
</feature>
<dbReference type="Pfam" id="PF08321">
    <property type="entry name" value="PPP5"/>
    <property type="match status" value="1"/>
</dbReference>
<evidence type="ECO:0000256" key="8">
    <source>
        <dbReference type="SAM" id="MobiDB-lite"/>
    </source>
</evidence>
<comment type="similarity">
    <text evidence="6">Belongs to the PPP phosphatase family.</text>
</comment>
<feature type="compositionally biased region" description="Polar residues" evidence="8">
    <location>
        <begin position="206"/>
        <end position="219"/>
    </location>
</feature>
<keyword evidence="7" id="KW-0175">Coiled coil</keyword>
<dbReference type="SUPFAM" id="SSF56300">
    <property type="entry name" value="Metallo-dependent phosphatases"/>
    <property type="match status" value="1"/>
</dbReference>
<dbReference type="GO" id="GO:0046872">
    <property type="term" value="F:metal ion binding"/>
    <property type="evidence" value="ECO:0007669"/>
    <property type="project" value="UniProtKB-KW"/>
</dbReference>
<dbReference type="PRINTS" id="PR00114">
    <property type="entry name" value="STPHPHTASE"/>
</dbReference>
<dbReference type="InterPro" id="IPR006186">
    <property type="entry name" value="Ser/Thr-sp_prot-phosphatase"/>
</dbReference>
<name>A0AAE0EN87_9CHLO</name>
<feature type="compositionally biased region" description="Polar residues" evidence="8">
    <location>
        <begin position="178"/>
        <end position="195"/>
    </location>
</feature>
<protein>
    <recommendedName>
        <fullName evidence="6">Serine/threonine-protein phosphatase</fullName>
        <ecNumber evidence="6">3.1.3.16</ecNumber>
    </recommendedName>
</protein>
<dbReference type="EMBL" id="LGRX02035924">
    <property type="protein sequence ID" value="KAK3232705.1"/>
    <property type="molecule type" value="Genomic_DNA"/>
</dbReference>
<dbReference type="AlphaFoldDB" id="A0AAE0EN87"/>
<feature type="region of interest" description="Disordered" evidence="8">
    <location>
        <begin position="1"/>
        <end position="251"/>
    </location>
</feature>
<keyword evidence="11" id="KW-1185">Reference proteome</keyword>
<dbReference type="InterPro" id="IPR029052">
    <property type="entry name" value="Metallo-depent_PP-like"/>
</dbReference>
<evidence type="ECO:0000256" key="1">
    <source>
        <dbReference type="ARBA" id="ARBA00001936"/>
    </source>
</evidence>
<evidence type="ECO:0000256" key="2">
    <source>
        <dbReference type="ARBA" id="ARBA00022723"/>
    </source>
</evidence>
<dbReference type="PROSITE" id="PS00125">
    <property type="entry name" value="SER_THR_PHOSPHATASE"/>
    <property type="match status" value="1"/>
</dbReference>
<keyword evidence="5" id="KW-0464">Manganese</keyword>
<feature type="compositionally biased region" description="Low complexity" evidence="8">
    <location>
        <begin position="418"/>
        <end position="441"/>
    </location>
</feature>
<proteinExistence type="inferred from homology"/>
<dbReference type="PANTHER" id="PTHR45668:SF5">
    <property type="entry name" value="SERINE_THREONINE-PROTEIN PHOSPHATASE 5"/>
    <property type="match status" value="1"/>
</dbReference>
<feature type="compositionally biased region" description="Low complexity" evidence="8">
    <location>
        <begin position="389"/>
        <end position="405"/>
    </location>
</feature>
<keyword evidence="3" id="KW-0677">Repeat</keyword>
<feature type="coiled-coil region" evidence="7">
    <location>
        <begin position="268"/>
        <end position="341"/>
    </location>
</feature>
<sequence length="792" mass="85008">MSKSIRVGVGANRRGPSGVGANRAAAEVMKLVQPKQVANPLPKRAPDPPPADSSVKASTPSVGGSKIETAPKSKTPPSSDSQSAAARKACSDTASGKDSLHVEEAQSKAEVTRESEARISETLDDKASAASSSQEPVPPQCAIRPDPTGVLAEIKQPSLPSRPPAAPDVATEIERASATPSEQVDSVGRPSSTAAPANERKDLAQGSESNPQGDMTQTGAPRGPRGDLGEVATEGSEESGQGVEESAEPDVKAVAQCALAEAMQRVQLEATQEAAQGALAEAMEALRQEEKAKAEAMEALRRDEETKAARQQELDELAQKKEEYRLRMEKSEAEAMARQRERWASLDAACRVREVSLTPNERQKQKAEIAARVRRKNEADVANRDRGRNSALASLASASRGASSGDETVPEHTEDAEASPAASSTARSPPTTFKPTFTTKSRPTVDWSSVISDRVQQRRGSCSFPPHAAQAPVGATYRGPHITEEAGVTLAFVSELIAFLQEDPDHCLHEQYAWRLIEMGKQVLALEPTLVDIDVRGEGHLTVVGDLHGQFYDLCNLLRINGLPSDTNPYLFNGDFVDRGLYSVQVVLTLIACKVASPGAVHLIRGNHECWATNQVYGFHAEVCCKYSAQMVAHFNALFCNLPLAGVINHKVLVLHGGLFSREGVTLDEIRAMDRVCEPPDAGLMTEILWSDPGNLVGRAPSVRGKGVLFGEDVTKRFLASNQLTLLVRSHEAKADGFEVQHDGKLITIFSAPNYCDIMGNKGAFIRFGADCVPHFTIFSHVLHPKFLGGSD</sequence>
<keyword evidence="2" id="KW-0479">Metal-binding</keyword>
<gene>
    <name evidence="10" type="ORF">CYMTET_56946</name>
</gene>
<dbReference type="Gene3D" id="3.60.21.10">
    <property type="match status" value="1"/>
</dbReference>
<dbReference type="Proteomes" id="UP001190700">
    <property type="component" value="Unassembled WGS sequence"/>
</dbReference>